<dbReference type="GO" id="GO:0006633">
    <property type="term" value="P:fatty acid biosynthetic process"/>
    <property type="evidence" value="ECO:0007669"/>
    <property type="project" value="TreeGrafter"/>
</dbReference>
<dbReference type="SUPFAM" id="SSF54637">
    <property type="entry name" value="Thioesterase/thiol ester dehydrase-isomerase"/>
    <property type="match status" value="1"/>
</dbReference>
<dbReference type="EMBL" id="CP087164">
    <property type="protein sequence ID" value="UGS36929.1"/>
    <property type="molecule type" value="Genomic_DNA"/>
</dbReference>
<reference evidence="3" key="1">
    <citation type="journal article" date="2022" name="Int. J. Syst. Evol. Microbiol.">
        <title>Pseudomonas aegrilactucae sp. nov. and Pseudomonas morbosilactucae sp. nov., pathogens causing bacterial rot of lettuce in Japan.</title>
        <authorList>
            <person name="Sawada H."/>
            <person name="Fujikawa T."/>
            <person name="Satou M."/>
        </authorList>
    </citation>
    <scope>NUCLEOTIDE SEQUENCE</scope>
    <source>
        <strain evidence="3">0166_1</strain>
    </source>
</reference>
<dbReference type="InterPro" id="IPR050965">
    <property type="entry name" value="UPF0336/Enoyl-CoA_hydratase"/>
</dbReference>
<dbReference type="Proteomes" id="UP001162834">
    <property type="component" value="Chromosome"/>
</dbReference>
<evidence type="ECO:0000313" key="4">
    <source>
        <dbReference type="Proteomes" id="UP001162834"/>
    </source>
</evidence>
<feature type="domain" description="MaoC-like" evidence="2">
    <location>
        <begin position="17"/>
        <end position="110"/>
    </location>
</feature>
<dbReference type="InterPro" id="IPR002539">
    <property type="entry name" value="MaoC-like_dom"/>
</dbReference>
<dbReference type="CDD" id="cd03449">
    <property type="entry name" value="R_hydratase"/>
    <property type="match status" value="1"/>
</dbReference>
<comment type="similarity">
    <text evidence="1">Belongs to the enoyl-CoA hydratase/isomerase family.</text>
</comment>
<keyword evidence="4" id="KW-1185">Reference proteome</keyword>
<dbReference type="RefSeq" id="WP_259310992.1">
    <property type="nucleotide sequence ID" value="NZ_CP087164.1"/>
</dbReference>
<gene>
    <name evidence="3" type="primary">phaJ</name>
    <name evidence="3" type="ORF">DSM104329_03341</name>
</gene>
<keyword evidence="3" id="KW-0456">Lyase</keyword>
<dbReference type="GO" id="GO:0019171">
    <property type="term" value="F:(3R)-hydroxyacyl-[acyl-carrier-protein] dehydratase activity"/>
    <property type="evidence" value="ECO:0007669"/>
    <property type="project" value="TreeGrafter"/>
</dbReference>
<dbReference type="InterPro" id="IPR029069">
    <property type="entry name" value="HotDog_dom_sf"/>
</dbReference>
<dbReference type="Gene3D" id="3.10.129.10">
    <property type="entry name" value="Hotdog Thioesterase"/>
    <property type="match status" value="1"/>
</dbReference>
<organism evidence="3 4">
    <name type="scientific">Capillimicrobium parvum</name>
    <dbReference type="NCBI Taxonomy" id="2884022"/>
    <lineage>
        <taxon>Bacteria</taxon>
        <taxon>Bacillati</taxon>
        <taxon>Actinomycetota</taxon>
        <taxon>Thermoleophilia</taxon>
        <taxon>Solirubrobacterales</taxon>
        <taxon>Capillimicrobiaceae</taxon>
        <taxon>Capillimicrobium</taxon>
    </lineage>
</organism>
<dbReference type="PANTHER" id="PTHR43437">
    <property type="entry name" value="HYDROXYACYL-THIOESTER DEHYDRATASE TYPE 2, MITOCHONDRIAL-RELATED"/>
    <property type="match status" value="1"/>
</dbReference>
<dbReference type="Pfam" id="PF01575">
    <property type="entry name" value="MaoC_dehydratas"/>
    <property type="match status" value="1"/>
</dbReference>
<dbReference type="GO" id="GO:0018812">
    <property type="term" value="F:3-hydroxyacyl-CoA dehydratase activity"/>
    <property type="evidence" value="ECO:0007669"/>
    <property type="project" value="UniProtKB-EC"/>
</dbReference>
<evidence type="ECO:0000259" key="2">
    <source>
        <dbReference type="Pfam" id="PF01575"/>
    </source>
</evidence>
<dbReference type="PANTHER" id="PTHR43437:SF3">
    <property type="entry name" value="HYDROXYACYL-THIOESTER DEHYDRATASE TYPE 2, MITOCHONDRIAL"/>
    <property type="match status" value="1"/>
</dbReference>
<dbReference type="KEGG" id="sbae:DSM104329_03341"/>
<accession>A0A9E7C1Q1</accession>
<sequence>MIEPVARDLRIGDRVDETRVVSAEMIALYADLSGDDNPLHLDAEYAARTPFGRPIAHGPIALALAAGILGTRLPGPGSIAITNYIRYRRPIFAGDAITTRIEVAAIDRERRCATFAMTLTNADGEVVALGEAVLRPPGY</sequence>
<name>A0A9E7C1Q1_9ACTN</name>
<protein>
    <submittedName>
        <fullName evidence="3">(R)-specific enoyl-CoA hydratase</fullName>
        <ecNumber evidence="3">4.2.1.119</ecNumber>
    </submittedName>
</protein>
<dbReference type="AlphaFoldDB" id="A0A9E7C1Q1"/>
<evidence type="ECO:0000313" key="3">
    <source>
        <dbReference type="EMBL" id="UGS36929.1"/>
    </source>
</evidence>
<dbReference type="EC" id="4.2.1.119" evidence="3"/>
<evidence type="ECO:0000256" key="1">
    <source>
        <dbReference type="ARBA" id="ARBA00005254"/>
    </source>
</evidence>
<proteinExistence type="inferred from homology"/>